<dbReference type="GO" id="GO:0016936">
    <property type="term" value="F:galactoside binding"/>
    <property type="evidence" value="ECO:0007669"/>
    <property type="project" value="TreeGrafter"/>
</dbReference>
<dbReference type="SUPFAM" id="SSF49899">
    <property type="entry name" value="Concanavalin A-like lectins/glucanases"/>
    <property type="match status" value="1"/>
</dbReference>
<dbReference type="InterPro" id="IPR013320">
    <property type="entry name" value="ConA-like_dom_sf"/>
</dbReference>
<feature type="non-terminal residue" evidence="4">
    <location>
        <position position="1"/>
    </location>
</feature>
<dbReference type="Pfam" id="PF00337">
    <property type="entry name" value="Gal-bind_lectin"/>
    <property type="match status" value="1"/>
</dbReference>
<organism evidence="4 5">
    <name type="scientific">Pseudolycoriella hygida</name>
    <dbReference type="NCBI Taxonomy" id="35572"/>
    <lineage>
        <taxon>Eukaryota</taxon>
        <taxon>Metazoa</taxon>
        <taxon>Ecdysozoa</taxon>
        <taxon>Arthropoda</taxon>
        <taxon>Hexapoda</taxon>
        <taxon>Insecta</taxon>
        <taxon>Pterygota</taxon>
        <taxon>Neoptera</taxon>
        <taxon>Endopterygota</taxon>
        <taxon>Diptera</taxon>
        <taxon>Nematocera</taxon>
        <taxon>Sciaroidea</taxon>
        <taxon>Sciaridae</taxon>
        <taxon>Pseudolycoriella</taxon>
    </lineage>
</organism>
<comment type="caution">
    <text evidence="4">The sequence shown here is derived from an EMBL/GenBank/DDBJ whole genome shotgun (WGS) entry which is preliminary data.</text>
</comment>
<evidence type="ECO:0000259" key="3">
    <source>
        <dbReference type="PROSITE" id="PS51304"/>
    </source>
</evidence>
<feature type="domain" description="Galectin" evidence="3">
    <location>
        <begin position="45"/>
        <end position="144"/>
    </location>
</feature>
<dbReference type="EMBL" id="WJQU01000001">
    <property type="protein sequence ID" value="KAJ6650131.1"/>
    <property type="molecule type" value="Genomic_DNA"/>
</dbReference>
<dbReference type="PANTHER" id="PTHR11346">
    <property type="entry name" value="GALECTIN"/>
    <property type="match status" value="1"/>
</dbReference>
<keyword evidence="1 2" id="KW-0430">Lectin</keyword>
<dbReference type="CDD" id="cd00070">
    <property type="entry name" value="GLECT"/>
    <property type="match status" value="1"/>
</dbReference>
<dbReference type="SMART" id="SM00276">
    <property type="entry name" value="GLECT"/>
    <property type="match status" value="1"/>
</dbReference>
<evidence type="ECO:0000313" key="5">
    <source>
        <dbReference type="Proteomes" id="UP001151699"/>
    </source>
</evidence>
<sequence>MCLKRCFEKILLCKKYNNDADEVEHLFASGEMIDAQSNHEIGLIYSCSNLKDVVPGASYYITGNILHNCERFAVNFSYDSSGRDIALHVNPRLPQNYIVRNCKINGQWGTEECLQVKGDVSDVSVEYGNVLEYPDRFSGNGSRT</sequence>
<evidence type="ECO:0000313" key="4">
    <source>
        <dbReference type="EMBL" id="KAJ6650131.1"/>
    </source>
</evidence>
<dbReference type="InterPro" id="IPR044156">
    <property type="entry name" value="Galectin-like"/>
</dbReference>
<gene>
    <name evidence="4" type="primary">LGALS9</name>
    <name evidence="4" type="ORF">Bhyg_05375</name>
</gene>
<accession>A0A9Q0NHW0</accession>
<dbReference type="OrthoDB" id="5795596at2759"/>
<dbReference type="AlphaFoldDB" id="A0A9Q0NHW0"/>
<name>A0A9Q0NHW0_9DIPT</name>
<dbReference type="PANTHER" id="PTHR11346:SF176">
    <property type="entry name" value="32 KDA BETA-GALACTOSIDE-BINDING LECTIN LEC-3"/>
    <property type="match status" value="1"/>
</dbReference>
<protein>
    <recommendedName>
        <fullName evidence="2">Galectin</fullName>
    </recommendedName>
</protein>
<evidence type="ECO:0000256" key="1">
    <source>
        <dbReference type="ARBA" id="ARBA00022734"/>
    </source>
</evidence>
<reference evidence="4" key="1">
    <citation type="submission" date="2022-07" db="EMBL/GenBank/DDBJ databases">
        <authorList>
            <person name="Trinca V."/>
            <person name="Uliana J.V.C."/>
            <person name="Torres T.T."/>
            <person name="Ward R.J."/>
            <person name="Monesi N."/>
        </authorList>
    </citation>
    <scope>NUCLEOTIDE SEQUENCE</scope>
    <source>
        <strain evidence="4">HSMRA1968</strain>
        <tissue evidence="4">Whole embryos</tissue>
    </source>
</reference>
<evidence type="ECO:0000256" key="2">
    <source>
        <dbReference type="RuleBase" id="RU102079"/>
    </source>
</evidence>
<dbReference type="Gene3D" id="2.60.120.200">
    <property type="match status" value="1"/>
</dbReference>
<keyword evidence="5" id="KW-1185">Reference proteome</keyword>
<proteinExistence type="predicted"/>
<dbReference type="PROSITE" id="PS51304">
    <property type="entry name" value="GALECTIN"/>
    <property type="match status" value="1"/>
</dbReference>
<dbReference type="Proteomes" id="UP001151699">
    <property type="component" value="Chromosome A"/>
</dbReference>
<dbReference type="SMART" id="SM00908">
    <property type="entry name" value="Gal-bind_lectin"/>
    <property type="match status" value="1"/>
</dbReference>
<dbReference type="GO" id="GO:0030246">
    <property type="term" value="F:carbohydrate binding"/>
    <property type="evidence" value="ECO:0007669"/>
    <property type="project" value="UniProtKB-UniRule"/>
</dbReference>
<dbReference type="InterPro" id="IPR001079">
    <property type="entry name" value="Galectin_CRD"/>
</dbReference>